<dbReference type="Proteomes" id="UP001154240">
    <property type="component" value="Unassembled WGS sequence"/>
</dbReference>
<comment type="caution">
    <text evidence="2">The sequence shown here is derived from an EMBL/GenBank/DDBJ whole genome shotgun (WGS) entry which is preliminary data.</text>
</comment>
<evidence type="ECO:0000313" key="2">
    <source>
        <dbReference type="EMBL" id="MDG4475418.1"/>
    </source>
</evidence>
<dbReference type="SUPFAM" id="SSF46689">
    <property type="entry name" value="Homeodomain-like"/>
    <property type="match status" value="1"/>
</dbReference>
<name>A0A9X4RLQ8_9BACT</name>
<feature type="domain" description="Mor transcription activator" evidence="1">
    <location>
        <begin position="14"/>
        <end position="97"/>
    </location>
</feature>
<keyword evidence="3" id="KW-1185">Reference proteome</keyword>
<reference evidence="2" key="1">
    <citation type="journal article" date="2022" name="bioRxiv">
        <title>Thiovibrio frasassiensisgen. nov., sp. nov., an autotrophic, elemental sulfur disproportionating bacterium isolated from sulfidic karst sediment, and proposal of Thiovibrionaceae fam. nov.</title>
        <authorList>
            <person name="Aronson H."/>
            <person name="Thomas C."/>
            <person name="Bhattacharyya M."/>
            <person name="Eckstein S."/>
            <person name="Jensen S."/>
            <person name="Barco R."/>
            <person name="Macalady J."/>
            <person name="Amend J."/>
        </authorList>
    </citation>
    <scope>NUCLEOTIDE SEQUENCE</scope>
    <source>
        <strain evidence="2">RS19-109</strain>
    </source>
</reference>
<dbReference type="Pfam" id="PF08765">
    <property type="entry name" value="Mor"/>
    <property type="match status" value="1"/>
</dbReference>
<proteinExistence type="predicted"/>
<evidence type="ECO:0000313" key="3">
    <source>
        <dbReference type="Proteomes" id="UP001154240"/>
    </source>
</evidence>
<dbReference type="EMBL" id="JAPHEH010000001">
    <property type="protein sequence ID" value="MDG4475418.1"/>
    <property type="molecule type" value="Genomic_DNA"/>
</dbReference>
<dbReference type="InterPro" id="IPR014875">
    <property type="entry name" value="Mor_transcription_activator"/>
</dbReference>
<reference evidence="2" key="2">
    <citation type="submission" date="2022-10" db="EMBL/GenBank/DDBJ databases">
        <authorList>
            <person name="Aronson H.S."/>
        </authorList>
    </citation>
    <scope>NUCLEOTIDE SEQUENCE</scope>
    <source>
        <strain evidence="2">RS19-109</strain>
    </source>
</reference>
<evidence type="ECO:0000259" key="1">
    <source>
        <dbReference type="Pfam" id="PF08765"/>
    </source>
</evidence>
<gene>
    <name evidence="2" type="ORF">OLX77_04505</name>
</gene>
<organism evidence="2 3">
    <name type="scientific">Thiovibrio frasassiensis</name>
    <dbReference type="NCBI Taxonomy" id="2984131"/>
    <lineage>
        <taxon>Bacteria</taxon>
        <taxon>Pseudomonadati</taxon>
        <taxon>Thermodesulfobacteriota</taxon>
        <taxon>Desulfobulbia</taxon>
        <taxon>Desulfobulbales</taxon>
        <taxon>Thiovibrionaceae</taxon>
        <taxon>Thiovibrio</taxon>
    </lineage>
</organism>
<sequence>MPSIEELPGDLRLIAEVIGVRPTMQLAQVFGGTPLYIVKIDGFARRLRDKAFREEFDQRTGRGETATAVVRDIARSRGLCERQLWNIVNAQDERQMRMW</sequence>
<accession>A0A9X4RLQ8</accession>
<protein>
    <recommendedName>
        <fullName evidence="1">Mor transcription activator domain-containing protein</fullName>
    </recommendedName>
</protein>
<dbReference type="AlphaFoldDB" id="A0A9X4RLQ8"/>
<dbReference type="RefSeq" id="WP_307632390.1">
    <property type="nucleotide sequence ID" value="NZ_JAPHEH010000001.1"/>
</dbReference>
<dbReference type="InterPro" id="IPR009057">
    <property type="entry name" value="Homeodomain-like_sf"/>
</dbReference>